<feature type="domain" description="NTF2-like" evidence="3">
    <location>
        <begin position="58"/>
        <end position="198"/>
    </location>
</feature>
<dbReference type="RefSeq" id="XP_017996529.1">
    <property type="nucleotide sequence ID" value="XM_018144554.1"/>
</dbReference>
<dbReference type="InterPro" id="IPR058645">
    <property type="entry name" value="NTF2-like_dom_7"/>
</dbReference>
<protein>
    <recommendedName>
        <fullName evidence="3">NTF2-like domain-containing protein</fullName>
    </recommendedName>
</protein>
<comment type="caution">
    <text evidence="4">The sequence shown here is derived from an EMBL/GenBank/DDBJ whole genome shotgun (WGS) entry which is preliminary data.</text>
</comment>
<dbReference type="OrthoDB" id="5596743at2759"/>
<dbReference type="AlphaFoldDB" id="A0A0N1H3Z3"/>
<evidence type="ECO:0000259" key="3">
    <source>
        <dbReference type="Pfam" id="PF26534"/>
    </source>
</evidence>
<reference evidence="4 5" key="1">
    <citation type="submission" date="2015-06" db="EMBL/GenBank/DDBJ databases">
        <title>Draft genome of the ant-associated black yeast Phialophora attae CBS 131958.</title>
        <authorList>
            <person name="Moreno L.F."/>
            <person name="Stielow B.J."/>
            <person name="de Hoog S."/>
            <person name="Vicente V.A."/>
            <person name="Weiss V.A."/>
            <person name="de Vries M."/>
            <person name="Cruz L.M."/>
            <person name="Souza E.M."/>
        </authorList>
    </citation>
    <scope>NUCLEOTIDE SEQUENCE [LARGE SCALE GENOMIC DNA]</scope>
    <source>
        <strain evidence="4 5">CBS 131958</strain>
    </source>
</reference>
<sequence>MRFSAIFAACAASTAVMAMPQPGWLDHPAPPAPQGPPGPPGSSGCPTPPGPSSPPGQQCLDDRSAEAYVNNFIKTLKISGNDTAAFASAISAVANPSVQEISDSVNFLANKPYGSVSLDGISALENFHLSTPPGGIYQVSTLNIWHSCTAITWRWLFVLYPGAQPVRGINVFELGKNGKADRFYDEFNVAAWAEDLGYTITPPAGPPPS</sequence>
<dbReference type="VEuPathDB" id="FungiDB:AB675_4416"/>
<name>A0A0N1H3Z3_9EURO</name>
<dbReference type="Pfam" id="PF26534">
    <property type="entry name" value="NTF2_7"/>
    <property type="match status" value="1"/>
</dbReference>
<feature type="compositionally biased region" description="Pro residues" evidence="1">
    <location>
        <begin position="28"/>
        <end position="54"/>
    </location>
</feature>
<feature type="signal peptide" evidence="2">
    <location>
        <begin position="1"/>
        <end position="18"/>
    </location>
</feature>
<accession>A0A0N1H3Z3</accession>
<evidence type="ECO:0000313" key="5">
    <source>
        <dbReference type="Proteomes" id="UP000038010"/>
    </source>
</evidence>
<proteinExistence type="predicted"/>
<dbReference type="Proteomes" id="UP000038010">
    <property type="component" value="Unassembled WGS sequence"/>
</dbReference>
<organism evidence="4 5">
    <name type="scientific">Cyphellophora attinorum</name>
    <dbReference type="NCBI Taxonomy" id="1664694"/>
    <lineage>
        <taxon>Eukaryota</taxon>
        <taxon>Fungi</taxon>
        <taxon>Dikarya</taxon>
        <taxon>Ascomycota</taxon>
        <taxon>Pezizomycotina</taxon>
        <taxon>Eurotiomycetes</taxon>
        <taxon>Chaetothyriomycetidae</taxon>
        <taxon>Chaetothyriales</taxon>
        <taxon>Cyphellophoraceae</taxon>
        <taxon>Cyphellophora</taxon>
    </lineage>
</organism>
<evidence type="ECO:0000313" key="4">
    <source>
        <dbReference type="EMBL" id="KPI36566.1"/>
    </source>
</evidence>
<dbReference type="EMBL" id="LFJN01000030">
    <property type="protein sequence ID" value="KPI36566.1"/>
    <property type="molecule type" value="Genomic_DNA"/>
</dbReference>
<keyword evidence="2" id="KW-0732">Signal</keyword>
<keyword evidence="5" id="KW-1185">Reference proteome</keyword>
<feature type="region of interest" description="Disordered" evidence="1">
    <location>
        <begin position="23"/>
        <end position="60"/>
    </location>
</feature>
<gene>
    <name evidence="4" type="ORF">AB675_4416</name>
</gene>
<feature type="chain" id="PRO_5005872968" description="NTF2-like domain-containing protein" evidence="2">
    <location>
        <begin position="19"/>
        <end position="209"/>
    </location>
</feature>
<evidence type="ECO:0000256" key="1">
    <source>
        <dbReference type="SAM" id="MobiDB-lite"/>
    </source>
</evidence>
<dbReference type="STRING" id="1664694.A0A0N1H3Z3"/>
<evidence type="ECO:0000256" key="2">
    <source>
        <dbReference type="SAM" id="SignalP"/>
    </source>
</evidence>
<dbReference type="GeneID" id="28736434"/>